<dbReference type="RefSeq" id="WP_239156621.1">
    <property type="nucleotide sequence ID" value="NZ_AP023355.1"/>
</dbReference>
<organism evidence="2 3">
    <name type="scientific">Actinocatenispora thailandica</name>
    <dbReference type="NCBI Taxonomy" id="227318"/>
    <lineage>
        <taxon>Bacteria</taxon>
        <taxon>Bacillati</taxon>
        <taxon>Actinomycetota</taxon>
        <taxon>Actinomycetes</taxon>
        <taxon>Micromonosporales</taxon>
        <taxon>Micromonosporaceae</taxon>
        <taxon>Actinocatenispora</taxon>
    </lineage>
</organism>
<dbReference type="InterPro" id="IPR002937">
    <property type="entry name" value="Amino_oxidase"/>
</dbReference>
<gene>
    <name evidence="2" type="ORF">Athai_00950</name>
</gene>
<dbReference type="KEGG" id="atl:Athai_00950"/>
<dbReference type="SUPFAM" id="SSF51905">
    <property type="entry name" value="FAD/NAD(P)-binding domain"/>
    <property type="match status" value="1"/>
</dbReference>
<keyword evidence="3" id="KW-1185">Reference proteome</keyword>
<proteinExistence type="predicted"/>
<reference evidence="2 3" key="1">
    <citation type="submission" date="2020-08" db="EMBL/GenBank/DDBJ databases">
        <title>Whole genome shotgun sequence of Actinocatenispora thailandica NBRC 105041.</title>
        <authorList>
            <person name="Komaki H."/>
            <person name="Tamura T."/>
        </authorList>
    </citation>
    <scope>NUCLEOTIDE SEQUENCE [LARGE SCALE GENOMIC DNA]</scope>
    <source>
        <strain evidence="2 3">NBRC 105041</strain>
    </source>
</reference>
<name>A0A7R7DJ28_9ACTN</name>
<dbReference type="Gene3D" id="3.50.50.60">
    <property type="entry name" value="FAD/NAD(P)-binding domain"/>
    <property type="match status" value="1"/>
</dbReference>
<dbReference type="AlphaFoldDB" id="A0A7R7DJ28"/>
<evidence type="ECO:0000313" key="3">
    <source>
        <dbReference type="Proteomes" id="UP000611640"/>
    </source>
</evidence>
<dbReference type="InterPro" id="IPR050464">
    <property type="entry name" value="Zeta_carotene_desat/Oxidored"/>
</dbReference>
<accession>A0A7R7DJ28</accession>
<dbReference type="EMBL" id="AP023355">
    <property type="protein sequence ID" value="BCJ32592.1"/>
    <property type="molecule type" value="Genomic_DNA"/>
</dbReference>
<evidence type="ECO:0000259" key="1">
    <source>
        <dbReference type="Pfam" id="PF01593"/>
    </source>
</evidence>
<dbReference type="PRINTS" id="PR00419">
    <property type="entry name" value="ADXRDTASE"/>
</dbReference>
<dbReference type="GO" id="GO:0016491">
    <property type="term" value="F:oxidoreductase activity"/>
    <property type="evidence" value="ECO:0007669"/>
    <property type="project" value="InterPro"/>
</dbReference>
<dbReference type="Pfam" id="PF01593">
    <property type="entry name" value="Amino_oxidase"/>
    <property type="match status" value="1"/>
</dbReference>
<dbReference type="InterPro" id="IPR036188">
    <property type="entry name" value="FAD/NAD-bd_sf"/>
</dbReference>
<dbReference type="Proteomes" id="UP000611640">
    <property type="component" value="Chromosome"/>
</dbReference>
<evidence type="ECO:0000313" key="2">
    <source>
        <dbReference type="EMBL" id="BCJ32592.1"/>
    </source>
</evidence>
<dbReference type="PANTHER" id="PTHR42923">
    <property type="entry name" value="PROTOPORPHYRINOGEN OXIDASE"/>
    <property type="match status" value="1"/>
</dbReference>
<feature type="domain" description="Amine oxidase" evidence="1">
    <location>
        <begin position="15"/>
        <end position="436"/>
    </location>
</feature>
<sequence length="440" mass="46335">MAVPRRVVVVGAGPAGLTAARALTTAGATVTVLERDPRPGGRSGLAELRVDGQVWRFDQGAEFVASFYRSTRYLARQVGLGRRDLVRLPMDGRVVLDGRRHPLPTSMAALLRTPLLSAASRRRLAAVGTRLTAAAPRWGNLAAAADLDDGDAATWFTAHVGRDYAERILPATLDALTLSPADRTSRVVGMAQLAAAPGTHLYCPRGGLSTLWESVAAALDVRYETTAVALRPDGDRVHVDTAGGDTLTADAVLLAGPPSLAGALLPADHPDRRLADDAEFSPAVLLHVALAAPAPVPHRVCPVGPGRHPLAGVEPLEIRGTGQVPDGRGGLAICAAPQLGAELIDEPDRPIRSLLLAEAERLLGQPLGDILGWSVVRHRYGVPLFGVGWLRRLHARDDALRAGTHRAGRIQLAGDWLASPSLEGAVRSALHACATLLRTP</sequence>
<dbReference type="PANTHER" id="PTHR42923:SF47">
    <property type="entry name" value="BLR3003 PROTEIN"/>
    <property type="match status" value="1"/>
</dbReference>
<protein>
    <recommendedName>
        <fullName evidence="1">Amine oxidase domain-containing protein</fullName>
    </recommendedName>
</protein>